<dbReference type="Gene3D" id="3.30.200.20">
    <property type="entry name" value="Phosphorylase Kinase, domain 1"/>
    <property type="match status" value="1"/>
</dbReference>
<comment type="similarity">
    <text evidence="1">Belongs to the choline/ethanolamine kinase family.</text>
</comment>
<reference evidence="5" key="1">
    <citation type="submission" date="2015-09" db="EMBL/GenBank/DDBJ databases">
        <authorList>
            <consortium name="Pathogen Informatics"/>
        </authorList>
    </citation>
    <scope>NUCLEOTIDE SEQUENCE [LARGE SCALE GENOMIC DNA]</scope>
    <source>
        <strain evidence="5">Lake Konstanz</strain>
    </source>
</reference>
<dbReference type="SUPFAM" id="SSF56112">
    <property type="entry name" value="Protein kinase-like (PK-like)"/>
    <property type="match status" value="1"/>
</dbReference>
<feature type="signal peptide" evidence="3">
    <location>
        <begin position="1"/>
        <end position="18"/>
    </location>
</feature>
<name>A0A0S4JCZ4_BODSA</name>
<dbReference type="Proteomes" id="UP000051952">
    <property type="component" value="Unassembled WGS sequence"/>
</dbReference>
<evidence type="ECO:0000256" key="1">
    <source>
        <dbReference type="ARBA" id="ARBA00038211"/>
    </source>
</evidence>
<dbReference type="VEuPathDB" id="TriTrypDB:BSAL_12880"/>
<protein>
    <submittedName>
        <fullName evidence="4">Choline kinase, putative</fullName>
    </submittedName>
</protein>
<feature type="chain" id="PRO_5006622342" evidence="3">
    <location>
        <begin position="19"/>
        <end position="536"/>
    </location>
</feature>
<dbReference type="OrthoDB" id="10267235at2759"/>
<keyword evidence="4" id="KW-0418">Kinase</keyword>
<evidence type="ECO:0000256" key="2">
    <source>
        <dbReference type="SAM" id="MobiDB-lite"/>
    </source>
</evidence>
<dbReference type="InterPro" id="IPR011009">
    <property type="entry name" value="Kinase-like_dom_sf"/>
</dbReference>
<organism evidence="4 5">
    <name type="scientific">Bodo saltans</name>
    <name type="common">Flagellated protozoan</name>
    <dbReference type="NCBI Taxonomy" id="75058"/>
    <lineage>
        <taxon>Eukaryota</taxon>
        <taxon>Discoba</taxon>
        <taxon>Euglenozoa</taxon>
        <taxon>Kinetoplastea</taxon>
        <taxon>Metakinetoplastina</taxon>
        <taxon>Eubodonida</taxon>
        <taxon>Bodonidae</taxon>
        <taxon>Bodo</taxon>
    </lineage>
</organism>
<dbReference type="PANTHER" id="PTHR22603">
    <property type="entry name" value="CHOLINE/ETHANOALAMINE KINASE"/>
    <property type="match status" value="1"/>
</dbReference>
<dbReference type="EMBL" id="CYKH01001604">
    <property type="protein sequence ID" value="CUG87959.1"/>
    <property type="molecule type" value="Genomic_DNA"/>
</dbReference>
<dbReference type="GO" id="GO:0004305">
    <property type="term" value="F:ethanolamine kinase activity"/>
    <property type="evidence" value="ECO:0007669"/>
    <property type="project" value="TreeGrafter"/>
</dbReference>
<gene>
    <name evidence="4" type="ORF">BSAL_12880</name>
</gene>
<proteinExistence type="inferred from homology"/>
<dbReference type="Gene3D" id="3.90.1200.10">
    <property type="match status" value="1"/>
</dbReference>
<dbReference type="GO" id="GO:0006646">
    <property type="term" value="P:phosphatidylethanolamine biosynthetic process"/>
    <property type="evidence" value="ECO:0007669"/>
    <property type="project" value="TreeGrafter"/>
</dbReference>
<dbReference type="OMA" id="NTICELD"/>
<evidence type="ECO:0000313" key="5">
    <source>
        <dbReference type="Proteomes" id="UP000051952"/>
    </source>
</evidence>
<evidence type="ECO:0000256" key="3">
    <source>
        <dbReference type="SAM" id="SignalP"/>
    </source>
</evidence>
<keyword evidence="5" id="KW-1185">Reference proteome</keyword>
<feature type="region of interest" description="Disordered" evidence="2">
    <location>
        <begin position="311"/>
        <end position="332"/>
    </location>
</feature>
<keyword evidence="3" id="KW-0732">Signal</keyword>
<dbReference type="Pfam" id="PF01633">
    <property type="entry name" value="Choline_kinase"/>
    <property type="match status" value="1"/>
</dbReference>
<sequence length="536" mass="58937">MLPNRSLKTILCLCCVSAAGTKKKTLSPSKVSVNFHDNNTSLSAVTKRLHRSLVTLTSRERQLCTIPHPILNGSQRGWDNEAAFCRDVHLEVVLGGNSNTAYMVTFTSGGLTPSDEKNIPRPLLLKVYGTAMTKIVDRSTDVDGSIAASLASLGPGVVALFEWGRLEVFLPGYNNHTTALWMNADEPWYLRSVAVALRTFRDRCSTDLTSGATSTPSQPASLDLHLSRFLGCFADAAVPAKDEDDIVKAFFANCEAEKNWLLEQCVAIGDDLVFSHCDSNPSNLMWKRVTSPTSSSSPSGRTFSPMRVPIQQEQEPHCTSPNTPPSAPPSRSNSEMMELFLIDYEYCGWNFPFFDLGNVVCEMDYDYETSHGHPTTEPVACTLPANGGDDWKSADGYCGFVKPTAEQHKNDDYHYPRLAMNILSCIRAKESGLPYEGDNLAAHIVENFVAPFFDVPASSLTVNDHFRRLALGMLSSNLKWGVWGCAICSEEAKHDAKTATVTLPRGSSGLDYAAYSECRLRDYEALKALLTKEKIL</sequence>
<accession>A0A0S4JCZ4</accession>
<dbReference type="AlphaFoldDB" id="A0A0S4JCZ4"/>
<evidence type="ECO:0000313" key="4">
    <source>
        <dbReference type="EMBL" id="CUG87959.1"/>
    </source>
</evidence>
<dbReference type="PANTHER" id="PTHR22603:SF96">
    <property type="entry name" value="KINASE, PUTATIVE-RELATED"/>
    <property type="match status" value="1"/>
</dbReference>
<dbReference type="GO" id="GO:0005737">
    <property type="term" value="C:cytoplasm"/>
    <property type="evidence" value="ECO:0007669"/>
    <property type="project" value="TreeGrafter"/>
</dbReference>
<keyword evidence="4" id="KW-0808">Transferase</keyword>